<dbReference type="PROSITE" id="PS51257">
    <property type="entry name" value="PROKAR_LIPOPROTEIN"/>
    <property type="match status" value="1"/>
</dbReference>
<dbReference type="SUPFAM" id="SSF109998">
    <property type="entry name" value="Triger factor/SurA peptide-binding domain-like"/>
    <property type="match status" value="1"/>
</dbReference>
<feature type="compositionally biased region" description="Acidic residues" evidence="6">
    <location>
        <begin position="185"/>
        <end position="196"/>
    </location>
</feature>
<dbReference type="RefSeq" id="WP_188684869.1">
    <property type="nucleotide sequence ID" value="NZ_BMIS01000007.1"/>
</dbReference>
<proteinExistence type="predicted"/>
<keyword evidence="8" id="KW-1185">Reference proteome</keyword>
<dbReference type="PANTHER" id="PTHR47245">
    <property type="entry name" value="PEPTIDYLPROLYL ISOMERASE"/>
    <property type="match status" value="1"/>
</dbReference>
<dbReference type="InterPro" id="IPR027304">
    <property type="entry name" value="Trigger_fact/SurA_dom_sf"/>
</dbReference>
<sequence length="261" mass="28653">MHKKLLTGAAVTTLLLGLAACDENTEPGAEAEEEGQDAQMGEDEGMEMPEPDTEDFPDVVATVNGEEITSEEFIPQYEAQFQQMAMQAQMGGGGDIDEAEIQEQILDGAIGLELLIQDAEEQGFEASEEDIDEALDEAAQEGGMESADDMIEAVEEQGTTEEELRDQAADQVKVDQLTETLDVSEPSEEELEELYEQQEQQQEMMGQGGAEGMPEGGEQEMPPFEEVRDELESEAVEQNEQEALMAHMEELREGADVETHL</sequence>
<feature type="compositionally biased region" description="Gly residues" evidence="6">
    <location>
        <begin position="206"/>
        <end position="215"/>
    </location>
</feature>
<dbReference type="Pfam" id="PF13624">
    <property type="entry name" value="SurA_N_3"/>
    <property type="match status" value="1"/>
</dbReference>
<dbReference type="EMBL" id="BMIS01000007">
    <property type="protein sequence ID" value="GGE71165.1"/>
    <property type="molecule type" value="Genomic_DNA"/>
</dbReference>
<reference evidence="7" key="2">
    <citation type="submission" date="2020-09" db="EMBL/GenBank/DDBJ databases">
        <authorList>
            <person name="Sun Q."/>
            <person name="Zhou Y."/>
        </authorList>
    </citation>
    <scope>NUCLEOTIDE SEQUENCE</scope>
    <source>
        <strain evidence="7">CGMCC 1.15388</strain>
    </source>
</reference>
<dbReference type="EC" id="5.2.1.8" evidence="2"/>
<keyword evidence="3" id="KW-0732">Signal</keyword>
<gene>
    <name evidence="7" type="ORF">GCM10011401_17870</name>
</gene>
<dbReference type="GO" id="GO:0003755">
    <property type="term" value="F:peptidyl-prolyl cis-trans isomerase activity"/>
    <property type="evidence" value="ECO:0007669"/>
    <property type="project" value="UniProtKB-KW"/>
</dbReference>
<dbReference type="PANTHER" id="PTHR47245:SF1">
    <property type="entry name" value="FOLDASE PROTEIN PRSA"/>
    <property type="match status" value="1"/>
</dbReference>
<accession>A0A917AS70</accession>
<evidence type="ECO:0000256" key="2">
    <source>
        <dbReference type="ARBA" id="ARBA00013194"/>
    </source>
</evidence>
<evidence type="ECO:0000256" key="4">
    <source>
        <dbReference type="ARBA" id="ARBA00023110"/>
    </source>
</evidence>
<feature type="region of interest" description="Disordered" evidence="6">
    <location>
        <begin position="24"/>
        <end position="56"/>
    </location>
</feature>
<evidence type="ECO:0000256" key="5">
    <source>
        <dbReference type="ARBA" id="ARBA00023235"/>
    </source>
</evidence>
<evidence type="ECO:0000256" key="3">
    <source>
        <dbReference type="ARBA" id="ARBA00022729"/>
    </source>
</evidence>
<evidence type="ECO:0000256" key="1">
    <source>
        <dbReference type="ARBA" id="ARBA00000971"/>
    </source>
</evidence>
<name>A0A917AS70_9MICC</name>
<feature type="compositionally biased region" description="Acidic residues" evidence="6">
    <location>
        <begin position="227"/>
        <end position="236"/>
    </location>
</feature>
<dbReference type="Proteomes" id="UP000633136">
    <property type="component" value="Unassembled WGS sequence"/>
</dbReference>
<evidence type="ECO:0000313" key="7">
    <source>
        <dbReference type="EMBL" id="GGE71165.1"/>
    </source>
</evidence>
<comment type="catalytic activity">
    <reaction evidence="1">
        <text>[protein]-peptidylproline (omega=180) = [protein]-peptidylproline (omega=0)</text>
        <dbReference type="Rhea" id="RHEA:16237"/>
        <dbReference type="Rhea" id="RHEA-COMP:10747"/>
        <dbReference type="Rhea" id="RHEA-COMP:10748"/>
        <dbReference type="ChEBI" id="CHEBI:83833"/>
        <dbReference type="ChEBI" id="CHEBI:83834"/>
        <dbReference type="EC" id="5.2.1.8"/>
    </reaction>
</comment>
<keyword evidence="5" id="KW-0413">Isomerase</keyword>
<feature type="region of interest" description="Disordered" evidence="6">
    <location>
        <begin position="156"/>
        <end position="236"/>
    </location>
</feature>
<organism evidence="7 8">
    <name type="scientific">Nesterenkonia cremea</name>
    <dbReference type="NCBI Taxonomy" id="1882340"/>
    <lineage>
        <taxon>Bacteria</taxon>
        <taxon>Bacillati</taxon>
        <taxon>Actinomycetota</taxon>
        <taxon>Actinomycetes</taxon>
        <taxon>Micrococcales</taxon>
        <taxon>Micrococcaceae</taxon>
        <taxon>Nesterenkonia</taxon>
    </lineage>
</organism>
<comment type="caution">
    <text evidence="7">The sequence shown here is derived from an EMBL/GenBank/DDBJ whole genome shotgun (WGS) entry which is preliminary data.</text>
</comment>
<protein>
    <recommendedName>
        <fullName evidence="2">peptidylprolyl isomerase</fullName>
        <ecNumber evidence="2">5.2.1.8</ecNumber>
    </recommendedName>
</protein>
<reference evidence="7" key="1">
    <citation type="journal article" date="2014" name="Int. J. Syst. Evol. Microbiol.">
        <title>Complete genome sequence of Corynebacterium casei LMG S-19264T (=DSM 44701T), isolated from a smear-ripened cheese.</title>
        <authorList>
            <consortium name="US DOE Joint Genome Institute (JGI-PGF)"/>
            <person name="Walter F."/>
            <person name="Albersmeier A."/>
            <person name="Kalinowski J."/>
            <person name="Ruckert C."/>
        </authorList>
    </citation>
    <scope>NUCLEOTIDE SEQUENCE</scope>
    <source>
        <strain evidence="7">CGMCC 1.15388</strain>
    </source>
</reference>
<dbReference type="Gene3D" id="1.10.4030.10">
    <property type="entry name" value="Porin chaperone SurA, peptide-binding domain"/>
    <property type="match status" value="1"/>
</dbReference>
<dbReference type="AlphaFoldDB" id="A0A917AS70"/>
<keyword evidence="4" id="KW-0697">Rotamase</keyword>
<dbReference type="InterPro" id="IPR050245">
    <property type="entry name" value="PrsA_foldase"/>
</dbReference>
<evidence type="ECO:0000313" key="8">
    <source>
        <dbReference type="Proteomes" id="UP000633136"/>
    </source>
</evidence>
<evidence type="ECO:0000256" key="6">
    <source>
        <dbReference type="SAM" id="MobiDB-lite"/>
    </source>
</evidence>